<dbReference type="PANTHER" id="PTHR19302">
    <property type="entry name" value="GAMMA TUBULIN COMPLEX PROTEIN"/>
    <property type="match status" value="1"/>
</dbReference>
<comment type="subcellular location">
    <subcellularLocation>
        <location evidence="4">Cytoplasm</location>
        <location evidence="4">Cytoskeleton</location>
        <location evidence="4">Microtubule organizing center</location>
    </subcellularLocation>
</comment>
<organism evidence="6 7">
    <name type="scientific">Stegodyphus mimosarum</name>
    <name type="common">African social velvet spider</name>
    <dbReference type="NCBI Taxonomy" id="407821"/>
    <lineage>
        <taxon>Eukaryota</taxon>
        <taxon>Metazoa</taxon>
        <taxon>Ecdysozoa</taxon>
        <taxon>Arthropoda</taxon>
        <taxon>Chelicerata</taxon>
        <taxon>Arachnida</taxon>
        <taxon>Araneae</taxon>
        <taxon>Araneomorphae</taxon>
        <taxon>Entelegynae</taxon>
        <taxon>Eresoidea</taxon>
        <taxon>Eresidae</taxon>
        <taxon>Stegodyphus</taxon>
    </lineage>
</organism>
<sequence length="242" mass="28526">MYFPCRYDLHFMNFTKRWEEFSATQNFFNIIERKVIVHERNIIKEILWMLSGVKDVFILQWNGSEFLPNSQIHSCELTSKSLGNILKEFCEYGTKVAVLRDFVNDVQLRNSDVGKNCHIFQAYTEAVKEQVQHVTNQISDLDKILRDKRKIFTLLVLRKEIKPILDAIDLIYFIHQETTGTICTTDDPFGRMCKILQVLWELLCHQSLREQMSSMLLKIILTVFLRTSTPLFSFLEELMFLG</sequence>
<reference evidence="6 7" key="1">
    <citation type="submission" date="2013-11" db="EMBL/GenBank/DDBJ databases">
        <title>Genome sequencing of Stegodyphus mimosarum.</title>
        <authorList>
            <person name="Bechsgaard J."/>
        </authorList>
    </citation>
    <scope>NUCLEOTIDE SEQUENCE [LARGE SCALE GENOMIC DNA]</scope>
</reference>
<keyword evidence="3 4" id="KW-0206">Cytoskeleton</keyword>
<feature type="domain" description="Gamma tubulin complex component protein N-terminal" evidence="5">
    <location>
        <begin position="43"/>
        <end position="240"/>
    </location>
</feature>
<keyword evidence="1 4" id="KW-0963">Cytoplasm</keyword>
<dbReference type="GO" id="GO:0051321">
    <property type="term" value="P:meiotic cell cycle"/>
    <property type="evidence" value="ECO:0007669"/>
    <property type="project" value="TreeGrafter"/>
</dbReference>
<evidence type="ECO:0000256" key="3">
    <source>
        <dbReference type="ARBA" id="ARBA00023212"/>
    </source>
</evidence>
<dbReference type="AlphaFoldDB" id="A0A087UGR9"/>
<dbReference type="GO" id="GO:0031122">
    <property type="term" value="P:cytoplasmic microtubule organization"/>
    <property type="evidence" value="ECO:0007669"/>
    <property type="project" value="TreeGrafter"/>
</dbReference>
<dbReference type="GO" id="GO:0051011">
    <property type="term" value="F:microtubule minus-end binding"/>
    <property type="evidence" value="ECO:0007669"/>
    <property type="project" value="TreeGrafter"/>
</dbReference>
<dbReference type="STRING" id="407821.A0A087UGR9"/>
<dbReference type="PANTHER" id="PTHR19302:SF33">
    <property type="entry name" value="GAMMA-TUBULIN COMPLEX COMPONENT 5"/>
    <property type="match status" value="1"/>
</dbReference>
<dbReference type="InterPro" id="IPR041470">
    <property type="entry name" value="GCP_N"/>
</dbReference>
<dbReference type="OrthoDB" id="66546at2759"/>
<evidence type="ECO:0000259" key="5">
    <source>
        <dbReference type="Pfam" id="PF17681"/>
    </source>
</evidence>
<dbReference type="GO" id="GO:0007020">
    <property type="term" value="P:microtubule nucleation"/>
    <property type="evidence" value="ECO:0007669"/>
    <property type="project" value="InterPro"/>
</dbReference>
<proteinExistence type="inferred from homology"/>
<name>A0A087UGR9_STEMI</name>
<keyword evidence="2 4" id="KW-0493">Microtubule</keyword>
<keyword evidence="7" id="KW-1185">Reference proteome</keyword>
<protein>
    <recommendedName>
        <fullName evidence="4">Gamma-tubulin complex component</fullName>
    </recommendedName>
</protein>
<dbReference type="GO" id="GO:0000922">
    <property type="term" value="C:spindle pole"/>
    <property type="evidence" value="ECO:0007669"/>
    <property type="project" value="InterPro"/>
</dbReference>
<feature type="non-terminal residue" evidence="6">
    <location>
        <position position="242"/>
    </location>
</feature>
<dbReference type="GO" id="GO:0043015">
    <property type="term" value="F:gamma-tubulin binding"/>
    <property type="evidence" value="ECO:0007669"/>
    <property type="project" value="InterPro"/>
</dbReference>
<evidence type="ECO:0000313" key="6">
    <source>
        <dbReference type="EMBL" id="KFM76558.1"/>
    </source>
</evidence>
<gene>
    <name evidence="6" type="ORF">X975_12188</name>
</gene>
<evidence type="ECO:0000256" key="1">
    <source>
        <dbReference type="ARBA" id="ARBA00022490"/>
    </source>
</evidence>
<dbReference type="GO" id="GO:0000930">
    <property type="term" value="C:gamma-tubulin complex"/>
    <property type="evidence" value="ECO:0007669"/>
    <property type="project" value="TreeGrafter"/>
</dbReference>
<dbReference type="Proteomes" id="UP000054359">
    <property type="component" value="Unassembled WGS sequence"/>
</dbReference>
<dbReference type="GO" id="GO:0005874">
    <property type="term" value="C:microtubule"/>
    <property type="evidence" value="ECO:0007669"/>
    <property type="project" value="UniProtKB-KW"/>
</dbReference>
<dbReference type="GO" id="GO:0000278">
    <property type="term" value="P:mitotic cell cycle"/>
    <property type="evidence" value="ECO:0007669"/>
    <property type="project" value="TreeGrafter"/>
</dbReference>
<evidence type="ECO:0000313" key="7">
    <source>
        <dbReference type="Proteomes" id="UP000054359"/>
    </source>
</evidence>
<evidence type="ECO:0000256" key="4">
    <source>
        <dbReference type="RuleBase" id="RU363050"/>
    </source>
</evidence>
<dbReference type="InterPro" id="IPR007259">
    <property type="entry name" value="GCP"/>
</dbReference>
<evidence type="ECO:0000256" key="2">
    <source>
        <dbReference type="ARBA" id="ARBA00022701"/>
    </source>
</evidence>
<accession>A0A087UGR9</accession>
<comment type="similarity">
    <text evidence="4">Belongs to the TUBGCP family.</text>
</comment>
<dbReference type="Pfam" id="PF17681">
    <property type="entry name" value="GCP_N_terminal"/>
    <property type="match status" value="1"/>
</dbReference>
<dbReference type="GO" id="GO:0051225">
    <property type="term" value="P:spindle assembly"/>
    <property type="evidence" value="ECO:0007669"/>
    <property type="project" value="TreeGrafter"/>
</dbReference>
<dbReference type="EMBL" id="KK119726">
    <property type="protein sequence ID" value="KFM76558.1"/>
    <property type="molecule type" value="Genomic_DNA"/>
</dbReference>